<evidence type="ECO:0008006" key="3">
    <source>
        <dbReference type="Google" id="ProtNLM"/>
    </source>
</evidence>
<organism evidence="1 2">
    <name type="scientific">Microbispora siamensis</name>
    <dbReference type="NCBI Taxonomy" id="564413"/>
    <lineage>
        <taxon>Bacteria</taxon>
        <taxon>Bacillati</taxon>
        <taxon>Actinomycetota</taxon>
        <taxon>Actinomycetes</taxon>
        <taxon>Streptosporangiales</taxon>
        <taxon>Streptosporangiaceae</taxon>
        <taxon>Microbispora</taxon>
    </lineage>
</organism>
<gene>
    <name evidence="1" type="ORF">Msi02_25260</name>
</gene>
<keyword evidence="2" id="KW-1185">Reference proteome</keyword>
<evidence type="ECO:0000313" key="2">
    <source>
        <dbReference type="Proteomes" id="UP000660454"/>
    </source>
</evidence>
<comment type="caution">
    <text evidence="1">The sequence shown here is derived from an EMBL/GenBank/DDBJ whole genome shotgun (WGS) entry which is preliminary data.</text>
</comment>
<protein>
    <recommendedName>
        <fullName evidence="3">Histidine phosphatase family protein</fullName>
    </recommendedName>
</protein>
<dbReference type="Pfam" id="PF00300">
    <property type="entry name" value="His_Phos_1"/>
    <property type="match status" value="1"/>
</dbReference>
<dbReference type="SUPFAM" id="SSF53254">
    <property type="entry name" value="Phosphoglycerate mutase-like"/>
    <property type="match status" value="1"/>
</dbReference>
<dbReference type="EMBL" id="BOOF01000012">
    <property type="protein sequence ID" value="GIH61709.1"/>
    <property type="molecule type" value="Genomic_DNA"/>
</dbReference>
<dbReference type="RefSeq" id="WP_204048506.1">
    <property type="nucleotide sequence ID" value="NZ_BOOF01000012.1"/>
</dbReference>
<dbReference type="InterPro" id="IPR029033">
    <property type="entry name" value="His_PPase_superfam"/>
</dbReference>
<name>A0ABQ4GK14_9ACTN</name>
<dbReference type="InterPro" id="IPR013078">
    <property type="entry name" value="His_Pase_superF_clade-1"/>
</dbReference>
<dbReference type="Proteomes" id="UP000660454">
    <property type="component" value="Unassembled WGS sequence"/>
</dbReference>
<evidence type="ECO:0000313" key="1">
    <source>
        <dbReference type="EMBL" id="GIH61709.1"/>
    </source>
</evidence>
<accession>A0ABQ4GK14</accession>
<dbReference type="Gene3D" id="3.40.50.1240">
    <property type="entry name" value="Phosphoglycerate mutase-like"/>
    <property type="match status" value="1"/>
</dbReference>
<proteinExistence type="predicted"/>
<reference evidence="1 2" key="1">
    <citation type="submission" date="2021-01" db="EMBL/GenBank/DDBJ databases">
        <title>Whole genome shotgun sequence of Microbispora siamensis NBRC 104113.</title>
        <authorList>
            <person name="Komaki H."/>
            <person name="Tamura T."/>
        </authorList>
    </citation>
    <scope>NUCLEOTIDE SEQUENCE [LARGE SCALE GENOMIC DNA]</scope>
    <source>
        <strain evidence="1 2">NBRC 104113</strain>
    </source>
</reference>
<sequence length="190" mass="19494">MLIIRQAGTPGTRRACFPAREDADPSALARAATLNFRDLALPDDAVVFAAPWPAAVATARAVSGREPVVAGALAEADYGTWAGRPFAEIAEADPEGLGAWLTDPGAAPHGGESLAELGARVAAWLESVHQDAARVVAVCDAGPIRAALAHALGLTATRAASFDIAPLSCTALAARHGGWRIAYVNRKAAL</sequence>